<evidence type="ECO:0008006" key="4">
    <source>
        <dbReference type="Google" id="ProtNLM"/>
    </source>
</evidence>
<keyword evidence="1" id="KW-1133">Transmembrane helix</keyword>
<keyword evidence="3" id="KW-1185">Reference proteome</keyword>
<accession>A0ABV5LRG9</accession>
<evidence type="ECO:0000313" key="2">
    <source>
        <dbReference type="EMBL" id="MFB9376664.1"/>
    </source>
</evidence>
<reference evidence="2 3" key="1">
    <citation type="submission" date="2024-09" db="EMBL/GenBank/DDBJ databases">
        <authorList>
            <person name="Sun Q."/>
            <person name="Mori K."/>
        </authorList>
    </citation>
    <scope>NUCLEOTIDE SEQUENCE [LARGE SCALE GENOMIC DNA]</scope>
    <source>
        <strain evidence="2 3">TISTR 1856</strain>
    </source>
</reference>
<sequence>MSRSVIGLDRVLALLLGLVLLAGGAAVAVFGAGAARTLWAQAPDRISLGRGVVEAPSAGWWFGASAAFAVVAVVLGLWWLLAHLPRRGVSTLTLSTPGDASGAGRLHLDAAAPVEVAAEVLAETPGVRSARGSVITDRGELVYRLRAVVDPAADLAEVARSVEAVTADLATCVGRDDARSRVELSVARRAANPRRVA</sequence>
<feature type="transmembrane region" description="Helical" evidence="1">
    <location>
        <begin position="58"/>
        <end position="81"/>
    </location>
</feature>
<comment type="caution">
    <text evidence="2">The sequence shown here is derived from an EMBL/GenBank/DDBJ whole genome shotgun (WGS) entry which is preliminary data.</text>
</comment>
<evidence type="ECO:0000256" key="1">
    <source>
        <dbReference type="SAM" id="Phobius"/>
    </source>
</evidence>
<evidence type="ECO:0000313" key="3">
    <source>
        <dbReference type="Proteomes" id="UP001589748"/>
    </source>
</evidence>
<proteinExistence type="predicted"/>
<name>A0ABV5LRG9_9ACTN</name>
<organism evidence="2 3">
    <name type="scientific">Kineococcus gynurae</name>
    <dbReference type="NCBI Taxonomy" id="452979"/>
    <lineage>
        <taxon>Bacteria</taxon>
        <taxon>Bacillati</taxon>
        <taxon>Actinomycetota</taxon>
        <taxon>Actinomycetes</taxon>
        <taxon>Kineosporiales</taxon>
        <taxon>Kineosporiaceae</taxon>
        <taxon>Kineococcus</taxon>
    </lineage>
</organism>
<dbReference type="EMBL" id="JBHMDM010000004">
    <property type="protein sequence ID" value="MFB9376664.1"/>
    <property type="molecule type" value="Genomic_DNA"/>
</dbReference>
<gene>
    <name evidence="2" type="ORF">ACFFVI_06755</name>
</gene>
<dbReference type="RefSeq" id="WP_380135985.1">
    <property type="nucleotide sequence ID" value="NZ_JBHLUI010000003.1"/>
</dbReference>
<dbReference type="Proteomes" id="UP001589748">
    <property type="component" value="Unassembled WGS sequence"/>
</dbReference>
<protein>
    <recommendedName>
        <fullName evidence="4">Alkaline shock response membrane anchor protein AmaP</fullName>
    </recommendedName>
</protein>
<keyword evidence="1" id="KW-0812">Transmembrane</keyword>
<keyword evidence="1" id="KW-0472">Membrane</keyword>